<keyword evidence="2 9" id="KW-0813">Transport</keyword>
<keyword evidence="3" id="KW-1003">Cell membrane</keyword>
<evidence type="ECO:0000256" key="5">
    <source>
        <dbReference type="ARBA" id="ARBA00022692"/>
    </source>
</evidence>
<keyword evidence="6 9" id="KW-1133">Transmembrane helix</keyword>
<dbReference type="PANTHER" id="PTHR30151">
    <property type="entry name" value="ALKANE SULFONATE ABC TRANSPORTER-RELATED, MEMBRANE SUBUNIT"/>
    <property type="match status" value="1"/>
</dbReference>
<dbReference type="Gene3D" id="1.10.3720.10">
    <property type="entry name" value="MetI-like"/>
    <property type="match status" value="1"/>
</dbReference>
<evidence type="ECO:0000256" key="3">
    <source>
        <dbReference type="ARBA" id="ARBA00022475"/>
    </source>
</evidence>
<feature type="transmembrane region" description="Helical" evidence="9">
    <location>
        <begin position="219"/>
        <end position="239"/>
    </location>
</feature>
<evidence type="ECO:0000256" key="2">
    <source>
        <dbReference type="ARBA" id="ARBA00022448"/>
    </source>
</evidence>
<dbReference type="PROSITE" id="PS50928">
    <property type="entry name" value="ABC_TM1"/>
    <property type="match status" value="1"/>
</dbReference>
<dbReference type="CDD" id="cd06261">
    <property type="entry name" value="TM_PBP2"/>
    <property type="match status" value="1"/>
</dbReference>
<protein>
    <submittedName>
        <fullName evidence="11">NitT/TauT family transport system permease protein</fullName>
    </submittedName>
</protein>
<keyword evidence="7" id="KW-0406">Ion transport</keyword>
<dbReference type="EMBL" id="JBDZDV010000003">
    <property type="protein sequence ID" value="MET3111160.1"/>
    <property type="molecule type" value="Genomic_DNA"/>
</dbReference>
<feature type="domain" description="ABC transmembrane type-1" evidence="10">
    <location>
        <begin position="63"/>
        <end position="243"/>
    </location>
</feature>
<feature type="transmembrane region" description="Helical" evidence="9">
    <location>
        <begin position="70"/>
        <end position="91"/>
    </location>
</feature>
<evidence type="ECO:0000256" key="8">
    <source>
        <dbReference type="ARBA" id="ARBA00023136"/>
    </source>
</evidence>
<evidence type="ECO:0000256" key="7">
    <source>
        <dbReference type="ARBA" id="ARBA00023112"/>
    </source>
</evidence>
<dbReference type="RefSeq" id="WP_230822059.1">
    <property type="nucleotide sequence ID" value="NZ_JAJNCU010000004.1"/>
</dbReference>
<dbReference type="PANTHER" id="PTHR30151:SF0">
    <property type="entry name" value="ABC TRANSPORTER PERMEASE PROTEIN MJ0413-RELATED"/>
    <property type="match status" value="1"/>
</dbReference>
<feature type="transmembrane region" description="Helical" evidence="9">
    <location>
        <begin position="7"/>
        <end position="30"/>
    </location>
</feature>
<keyword evidence="12" id="KW-1185">Reference proteome</keyword>
<evidence type="ECO:0000256" key="4">
    <source>
        <dbReference type="ARBA" id="ARBA00022596"/>
    </source>
</evidence>
<keyword evidence="5 9" id="KW-0812">Transmembrane</keyword>
<proteinExistence type="inferred from homology"/>
<dbReference type="InterPro" id="IPR000515">
    <property type="entry name" value="MetI-like"/>
</dbReference>
<feature type="transmembrane region" description="Helical" evidence="9">
    <location>
        <begin position="111"/>
        <end position="134"/>
    </location>
</feature>
<evidence type="ECO:0000259" key="10">
    <source>
        <dbReference type="PROSITE" id="PS50928"/>
    </source>
</evidence>
<dbReference type="SUPFAM" id="SSF161098">
    <property type="entry name" value="MetI-like"/>
    <property type="match status" value="1"/>
</dbReference>
<comment type="similarity">
    <text evidence="9">Belongs to the binding-protein-dependent transport system permease family.</text>
</comment>
<keyword evidence="4" id="KW-0533">Nickel</keyword>
<dbReference type="Pfam" id="PF00528">
    <property type="entry name" value="BPD_transp_1"/>
    <property type="match status" value="1"/>
</dbReference>
<evidence type="ECO:0000256" key="6">
    <source>
        <dbReference type="ARBA" id="ARBA00022989"/>
    </source>
</evidence>
<gene>
    <name evidence="11" type="ORF">ABHD89_001566</name>
</gene>
<name>A0ABV2EAV6_9STAP</name>
<accession>A0ABV2EAV6</accession>
<comment type="caution">
    <text evidence="11">The sequence shown here is derived from an EMBL/GenBank/DDBJ whole genome shotgun (WGS) entry which is preliminary data.</text>
</comment>
<organism evidence="11 12">
    <name type="scientific">Salinicoccus halitifaciens</name>
    <dbReference type="NCBI Taxonomy" id="1073415"/>
    <lineage>
        <taxon>Bacteria</taxon>
        <taxon>Bacillati</taxon>
        <taxon>Bacillota</taxon>
        <taxon>Bacilli</taxon>
        <taxon>Bacillales</taxon>
        <taxon>Staphylococcaceae</taxon>
        <taxon>Salinicoccus</taxon>
    </lineage>
</organism>
<feature type="transmembrane region" description="Helical" evidence="9">
    <location>
        <begin position="42"/>
        <end position="63"/>
    </location>
</feature>
<keyword evidence="7" id="KW-0921">Nickel transport</keyword>
<reference evidence="11 12" key="1">
    <citation type="submission" date="2024-05" db="EMBL/GenBank/DDBJ databases">
        <title>Genomic Encyclopedia of Type Strains, Phase IV (KMG-IV): sequencing the most valuable type-strain genomes for metagenomic binning, comparative biology and taxonomic classification.</title>
        <authorList>
            <person name="Goeker M."/>
        </authorList>
    </citation>
    <scope>NUCLEOTIDE SEQUENCE [LARGE SCALE GENOMIC DNA]</scope>
    <source>
        <strain evidence="11 12">DSM 25286</strain>
    </source>
</reference>
<feature type="transmembrane region" description="Helical" evidence="9">
    <location>
        <begin position="192"/>
        <end position="213"/>
    </location>
</feature>
<dbReference type="InterPro" id="IPR035906">
    <property type="entry name" value="MetI-like_sf"/>
</dbReference>
<sequence length="259" mass="27812">MTTALRRIIFVAVIIGIWEVISKLGFFPTFMFPPLIIPNEPGGVTVIGTLISSIISGQIVTATATTLTRLLVGFSIAIVLGLTFGFLIARYKWVDDTLGFFVTALQSIPSIVWFPLAIVWFGLGNTAILFIVAIGATWTMTVNSSAGFKNVPSLYLNAAKTLGSSGAHLVRTVVIPASIPHIISGLRVAWAFAWRAIMAGELLGSTGGLGYLLDLGRSIQAMDLVLSIMIVIGIIGTIIDNQVFLRMERAVARRYGQTV</sequence>
<dbReference type="Proteomes" id="UP001549019">
    <property type="component" value="Unassembled WGS sequence"/>
</dbReference>
<evidence type="ECO:0000313" key="12">
    <source>
        <dbReference type="Proteomes" id="UP001549019"/>
    </source>
</evidence>
<evidence type="ECO:0000256" key="1">
    <source>
        <dbReference type="ARBA" id="ARBA00004651"/>
    </source>
</evidence>
<comment type="subcellular location">
    <subcellularLocation>
        <location evidence="1 9">Cell membrane</location>
        <topology evidence="1 9">Multi-pass membrane protein</topology>
    </subcellularLocation>
</comment>
<evidence type="ECO:0000256" key="9">
    <source>
        <dbReference type="RuleBase" id="RU363032"/>
    </source>
</evidence>
<keyword evidence="8 9" id="KW-0472">Membrane</keyword>
<evidence type="ECO:0000313" key="11">
    <source>
        <dbReference type="EMBL" id="MET3111160.1"/>
    </source>
</evidence>